<keyword evidence="1" id="KW-1133">Transmembrane helix</keyword>
<feature type="transmembrane region" description="Helical" evidence="1">
    <location>
        <begin position="82"/>
        <end position="102"/>
    </location>
</feature>
<evidence type="ECO:0000256" key="1">
    <source>
        <dbReference type="SAM" id="Phobius"/>
    </source>
</evidence>
<dbReference type="AlphaFoldDB" id="A0A0G0HT02"/>
<keyword evidence="1" id="KW-0812">Transmembrane</keyword>
<keyword evidence="1" id="KW-0472">Membrane</keyword>
<sequence length="117" mass="13579">MESRLKFFDYQTVTLSLYFRLELTLRLVNGFGLGLIDIFSDIIFKESIFMSGVLIIKDEGEKTKQFHVKNPPKSYLERRQGLLLILFWFTALAGGLFILSSMTNNFTGLFKIFGFFK</sequence>
<accession>A0A0G0HT02</accession>
<evidence type="ECO:0000313" key="3">
    <source>
        <dbReference type="Proteomes" id="UP000034603"/>
    </source>
</evidence>
<dbReference type="Proteomes" id="UP000034603">
    <property type="component" value="Unassembled WGS sequence"/>
</dbReference>
<reference evidence="2 3" key="1">
    <citation type="journal article" date="2015" name="Nature">
        <title>rRNA introns, odd ribosomes, and small enigmatic genomes across a large radiation of phyla.</title>
        <authorList>
            <person name="Brown C.T."/>
            <person name="Hug L.A."/>
            <person name="Thomas B.C."/>
            <person name="Sharon I."/>
            <person name="Castelle C.J."/>
            <person name="Singh A."/>
            <person name="Wilkins M.J."/>
            <person name="Williams K.H."/>
            <person name="Banfield J.F."/>
        </authorList>
    </citation>
    <scope>NUCLEOTIDE SEQUENCE [LARGE SCALE GENOMIC DNA]</scope>
</reference>
<dbReference type="EMBL" id="LBTR01000003">
    <property type="protein sequence ID" value="KKQ46273.1"/>
    <property type="molecule type" value="Genomic_DNA"/>
</dbReference>
<gene>
    <name evidence="2" type="ORF">US62_C0003G0022</name>
</gene>
<organism evidence="2 3">
    <name type="scientific">Candidatus Woesebacteria bacterium GW2011_GWA1_37_8</name>
    <dbReference type="NCBI Taxonomy" id="1618546"/>
    <lineage>
        <taxon>Bacteria</taxon>
        <taxon>Candidatus Woeseibacteriota</taxon>
    </lineage>
</organism>
<proteinExistence type="predicted"/>
<protein>
    <submittedName>
        <fullName evidence="2">Uncharacterized protein</fullName>
    </submittedName>
</protein>
<evidence type="ECO:0000313" key="2">
    <source>
        <dbReference type="EMBL" id="KKQ46273.1"/>
    </source>
</evidence>
<comment type="caution">
    <text evidence="2">The sequence shown here is derived from an EMBL/GenBank/DDBJ whole genome shotgun (WGS) entry which is preliminary data.</text>
</comment>
<name>A0A0G0HT02_9BACT</name>